<dbReference type="AlphaFoldDB" id="A0A7X1TM76"/>
<evidence type="ECO:0000313" key="3">
    <source>
        <dbReference type="Proteomes" id="UP000326464"/>
    </source>
</evidence>
<dbReference type="OrthoDB" id="9806494at2"/>
<sequence length="252" mass="26418">MRKSSPAPPANSPWPSARPPTDMASGAPADSPRRDTAPPAPAPGLGSDGPAPASGTDLRGDTAPSRRYAVFLRGVNVGGITLRMADLRELLAGLPLRDVATVLASGNATCTSDLDPQALRTAVQDALRRRFAYEAWVVVVEHGDLVNLAASVPVGAADPGGDRTAPAAPPDQHTYVTFFTEPAERDALLAEARDLADRPVLLEGAPAVAWRSPKGSSTDMPLAKILARSRYAAVSTTRNINTVHRVLRLLDA</sequence>
<evidence type="ECO:0000256" key="1">
    <source>
        <dbReference type="SAM" id="MobiDB-lite"/>
    </source>
</evidence>
<gene>
    <name evidence="2" type="ORF">FNH21_01130</name>
</gene>
<name>A0A7X1TM76_9MICC</name>
<dbReference type="PANTHER" id="PTHR36439:SF1">
    <property type="entry name" value="DUF1697 DOMAIN-CONTAINING PROTEIN"/>
    <property type="match status" value="1"/>
</dbReference>
<dbReference type="EMBL" id="VJXX01000001">
    <property type="protein sequence ID" value="MPY09342.1"/>
    <property type="molecule type" value="Genomic_DNA"/>
</dbReference>
<organism evidence="2 3">
    <name type="scientific">Arthrobacter bussei</name>
    <dbReference type="NCBI Taxonomy" id="2594179"/>
    <lineage>
        <taxon>Bacteria</taxon>
        <taxon>Bacillati</taxon>
        <taxon>Actinomycetota</taxon>
        <taxon>Actinomycetes</taxon>
        <taxon>Micrococcales</taxon>
        <taxon>Micrococcaceae</taxon>
        <taxon>Arthrobacter</taxon>
    </lineage>
</organism>
<dbReference type="Gene3D" id="3.30.70.1280">
    <property type="entry name" value="SP0830-like domains"/>
    <property type="match status" value="1"/>
</dbReference>
<reference evidence="3" key="1">
    <citation type="submission" date="2019-07" db="EMBL/GenBank/DDBJ databases">
        <title>Arthrobacter KR32 sp. nov., isolated from mountain cheese made of cows milk.</title>
        <authorList>
            <person name="Flegler A."/>
        </authorList>
    </citation>
    <scope>NUCLEOTIDE SEQUENCE [LARGE SCALE GENOMIC DNA]</scope>
    <source>
        <strain evidence="3">KR32</strain>
    </source>
</reference>
<feature type="region of interest" description="Disordered" evidence="1">
    <location>
        <begin position="1"/>
        <end position="62"/>
    </location>
</feature>
<proteinExistence type="predicted"/>
<protein>
    <submittedName>
        <fullName evidence="2">DUF1697 domain-containing protein</fullName>
    </submittedName>
</protein>
<dbReference type="SUPFAM" id="SSF160379">
    <property type="entry name" value="SP0830-like"/>
    <property type="match status" value="1"/>
</dbReference>
<dbReference type="Proteomes" id="UP000326464">
    <property type="component" value="Unassembled WGS sequence"/>
</dbReference>
<comment type="caution">
    <text evidence="2">The sequence shown here is derived from an EMBL/GenBank/DDBJ whole genome shotgun (WGS) entry which is preliminary data.</text>
</comment>
<dbReference type="InterPro" id="IPR012545">
    <property type="entry name" value="DUF1697"/>
</dbReference>
<feature type="compositionally biased region" description="Pro residues" evidence="1">
    <location>
        <begin position="1"/>
        <end position="18"/>
    </location>
</feature>
<keyword evidence="3" id="KW-1185">Reference proteome</keyword>
<dbReference type="PANTHER" id="PTHR36439">
    <property type="entry name" value="BLL4334 PROTEIN"/>
    <property type="match status" value="1"/>
</dbReference>
<accession>A0A7X1TM76</accession>
<evidence type="ECO:0000313" key="2">
    <source>
        <dbReference type="EMBL" id="MPY09342.1"/>
    </source>
</evidence>
<dbReference type="Pfam" id="PF08002">
    <property type="entry name" value="DUF1697"/>
    <property type="match status" value="1"/>
</dbReference>